<dbReference type="PANTHER" id="PTHR33307">
    <property type="entry name" value="ALPHA-RHAMNOSIDASE (EUROFUNG)"/>
    <property type="match status" value="1"/>
</dbReference>
<organism evidence="3 4">
    <name type="scientific">Candidatus Dojkabacteria bacterium HGW-Dojkabacteria-1</name>
    <dbReference type="NCBI Taxonomy" id="2013761"/>
    <lineage>
        <taxon>Bacteria</taxon>
        <taxon>Candidatus Dojkabacteria</taxon>
    </lineage>
</organism>
<dbReference type="InterPro" id="IPR042229">
    <property type="entry name" value="Listeria/Bacterioides_rpt_sf"/>
</dbReference>
<feature type="transmembrane region" description="Helical" evidence="1">
    <location>
        <begin position="12"/>
        <end position="31"/>
    </location>
</feature>
<accession>A0A2N2F3M3</accession>
<dbReference type="InterPro" id="IPR013783">
    <property type="entry name" value="Ig-like_fold"/>
</dbReference>
<dbReference type="Proteomes" id="UP000233417">
    <property type="component" value="Unassembled WGS sequence"/>
</dbReference>
<gene>
    <name evidence="3" type="ORF">CVU76_02130</name>
</gene>
<dbReference type="Gene3D" id="2.60.40.4270">
    <property type="entry name" value="Listeria-Bacteroides repeat domain"/>
    <property type="match status" value="1"/>
</dbReference>
<comment type="caution">
    <text evidence="3">The sequence shown here is derived from an EMBL/GenBank/DDBJ whole genome shotgun (WGS) entry which is preliminary data.</text>
</comment>
<keyword evidence="1" id="KW-1133">Transmembrane helix</keyword>
<dbReference type="Pfam" id="PF25788">
    <property type="entry name" value="Ig_Rha78A_N"/>
    <property type="match status" value="5"/>
</dbReference>
<keyword evidence="1" id="KW-0472">Membrane</keyword>
<dbReference type="AlphaFoldDB" id="A0A2N2F3M3"/>
<dbReference type="Gene3D" id="2.60.40.10">
    <property type="entry name" value="Immunoglobulins"/>
    <property type="match status" value="5"/>
</dbReference>
<dbReference type="InterPro" id="IPR044060">
    <property type="entry name" value="Bacterial_rp_domain"/>
</dbReference>
<name>A0A2N2F3M3_9BACT</name>
<evidence type="ECO:0000313" key="3">
    <source>
        <dbReference type="EMBL" id="PKN02802.1"/>
    </source>
</evidence>
<evidence type="ECO:0000256" key="1">
    <source>
        <dbReference type="SAM" id="Phobius"/>
    </source>
</evidence>
<evidence type="ECO:0000259" key="2">
    <source>
        <dbReference type="Pfam" id="PF18998"/>
    </source>
</evidence>
<keyword evidence="1" id="KW-0812">Transmembrane</keyword>
<dbReference type="Pfam" id="PF18998">
    <property type="entry name" value="Flg_new_2"/>
    <property type="match status" value="1"/>
</dbReference>
<dbReference type="PANTHER" id="PTHR33307:SF11">
    <property type="entry name" value="ALPHA-L-RHAMNOSIDASE"/>
    <property type="match status" value="1"/>
</dbReference>
<evidence type="ECO:0000313" key="4">
    <source>
        <dbReference type="Proteomes" id="UP000233417"/>
    </source>
</evidence>
<proteinExistence type="predicted"/>
<dbReference type="EMBL" id="PHAO01000001">
    <property type="protein sequence ID" value="PKN02802.1"/>
    <property type="molecule type" value="Genomic_DNA"/>
</dbReference>
<dbReference type="InterPro" id="IPR016007">
    <property type="entry name" value="Alpha_rhamnosid"/>
</dbReference>
<protein>
    <recommendedName>
        <fullName evidence="2">Bacterial repeat domain-containing protein</fullName>
    </recommendedName>
</protein>
<reference evidence="3 4" key="1">
    <citation type="journal article" date="2017" name="ISME J.">
        <title>Potential for microbial H2 and metal transformations associated with novel bacteria and archaea in deep terrestrial subsurface sediments.</title>
        <authorList>
            <person name="Hernsdorf A.W."/>
            <person name="Amano Y."/>
            <person name="Miyakawa K."/>
            <person name="Ise K."/>
            <person name="Suzuki Y."/>
            <person name="Anantharaman K."/>
            <person name="Probst A."/>
            <person name="Burstein D."/>
            <person name="Thomas B.C."/>
            <person name="Banfield J.F."/>
        </authorList>
    </citation>
    <scope>NUCLEOTIDE SEQUENCE [LARGE SCALE GENOMIC DNA]</scope>
    <source>
        <strain evidence="3">HGW-Dojkabacteria-1</strain>
    </source>
</reference>
<feature type="domain" description="Bacterial repeat" evidence="2">
    <location>
        <begin position="132"/>
        <end position="199"/>
    </location>
</feature>
<sequence>MIRLTIKKKTISYILSFFLFIFFFLGIYIVHTSPLSAQCRSGCYWNSGIGICTGSGGCVLRSPVCACISGEECHSGYCCDRGSCESCSPPGCPAGYTETNTGCSTTSTSCTRTYCTGTSCGTSYRTCYLLKYTLTYNAGTGGYISGTTPQSVCRGSNGTAVTAVANTGYAFQNWSDGSTTNPRTHTNVTSNITVTANFVLTNAAPTAPTSLLAEGQTNPVGVTDLTPEFSAIFNDPNSGDTAIYYQIQVNTSSAFNGTVMWDSGKTSMTALAVGARMPDKSYGNSNLTLNGQIYYWRIKFWDNSNAEGAWSSAASFRMNTAPTAPSSLLTEGVTNPTRVTDLTPEFSAICNDPDGHNCTYYEIHVNTNSSFTGTVMWNSGQVSMTSTANGARSPDISYSSSTQLALDGSTYYWRIRFTDQYGTVGAWSATANFRMNQAPTAPTLLLTEGATNPTCVSDITPEFSAICNDPDPDNCNMYEIHVNTNSSFTGTVMWNSGQVSMTSTANGARSPDISYASATPLSHNGITYYWRVRFTDVNGTVGAWSATANFKMNTAPTAPTSLLSEGVATPNNVTDLTPEFSAIFNDADTASCHTGASYQIQVNTASNFGGTSMWDSGKTSMSSVANGARMTDVSYAGNALTTNGNTYYWRIKFWDNVDSESPWSSTSSFIMQGAPTAPTALQTDGMTNPNYILTLTPSFSAIYNDPNNHNATAYEINVNTASNFGGTVMWNSGKTSTNVTQGTRSPAYVYNGTALVSDDTIYYWRIRFWDADDLQGAWSATATFQSRLNRQYFKGLQMQGIQIR</sequence>